<dbReference type="RefSeq" id="WP_145277357.1">
    <property type="nucleotide sequence ID" value="NZ_CP036272.1"/>
</dbReference>
<keyword evidence="3" id="KW-1185">Reference proteome</keyword>
<evidence type="ECO:0000313" key="2">
    <source>
        <dbReference type="EMBL" id="QDT62538.1"/>
    </source>
</evidence>
<dbReference type="Proteomes" id="UP000315003">
    <property type="component" value="Chromosome"/>
</dbReference>
<dbReference type="AlphaFoldDB" id="A0A517T2D7"/>
<evidence type="ECO:0000313" key="3">
    <source>
        <dbReference type="Proteomes" id="UP000315003"/>
    </source>
</evidence>
<reference evidence="2 3" key="1">
    <citation type="submission" date="2019-02" db="EMBL/GenBank/DDBJ databases">
        <title>Deep-cultivation of Planctomycetes and their phenomic and genomic characterization uncovers novel biology.</title>
        <authorList>
            <person name="Wiegand S."/>
            <person name="Jogler M."/>
            <person name="Boedeker C."/>
            <person name="Pinto D."/>
            <person name="Vollmers J."/>
            <person name="Rivas-Marin E."/>
            <person name="Kohn T."/>
            <person name="Peeters S.H."/>
            <person name="Heuer A."/>
            <person name="Rast P."/>
            <person name="Oberbeckmann S."/>
            <person name="Bunk B."/>
            <person name="Jeske O."/>
            <person name="Meyerdierks A."/>
            <person name="Storesund J.E."/>
            <person name="Kallscheuer N."/>
            <person name="Luecker S."/>
            <person name="Lage O.M."/>
            <person name="Pohl T."/>
            <person name="Merkel B.J."/>
            <person name="Hornburger P."/>
            <person name="Mueller R.-W."/>
            <person name="Bruemmer F."/>
            <person name="Labrenz M."/>
            <person name="Spormann A.M."/>
            <person name="Op den Camp H."/>
            <person name="Overmann J."/>
            <person name="Amann R."/>
            <person name="Jetten M.S.M."/>
            <person name="Mascher T."/>
            <person name="Medema M.H."/>
            <person name="Devos D.P."/>
            <person name="Kaster A.-K."/>
            <person name="Ovreas L."/>
            <person name="Rohde M."/>
            <person name="Galperin M.Y."/>
            <person name="Jogler C."/>
        </authorList>
    </citation>
    <scope>NUCLEOTIDE SEQUENCE [LARGE SCALE GENOMIC DNA]</scope>
    <source>
        <strain evidence="2 3">SV_7m_r</strain>
    </source>
</reference>
<feature type="compositionally biased region" description="Basic and acidic residues" evidence="1">
    <location>
        <begin position="519"/>
        <end position="529"/>
    </location>
</feature>
<protein>
    <submittedName>
        <fullName evidence="2">Uncharacterized protein</fullName>
    </submittedName>
</protein>
<dbReference type="EMBL" id="CP036272">
    <property type="protein sequence ID" value="QDT62538.1"/>
    <property type="molecule type" value="Genomic_DNA"/>
</dbReference>
<organism evidence="2 3">
    <name type="scientific">Stieleria bergensis</name>
    <dbReference type="NCBI Taxonomy" id="2528025"/>
    <lineage>
        <taxon>Bacteria</taxon>
        <taxon>Pseudomonadati</taxon>
        <taxon>Planctomycetota</taxon>
        <taxon>Planctomycetia</taxon>
        <taxon>Pirellulales</taxon>
        <taxon>Pirellulaceae</taxon>
        <taxon>Stieleria</taxon>
    </lineage>
</organism>
<accession>A0A517T2D7</accession>
<evidence type="ECO:0000256" key="1">
    <source>
        <dbReference type="SAM" id="MobiDB-lite"/>
    </source>
</evidence>
<sequence>MSEWVFAKLSGAAVRRDPQETELFKTEDAGEGEYAGTDALVREVIQNSMDAGTGDGPVRVRFALHGNDSLPDPGRIASYFRRLQPGLMYRDISFNGAGEPQLPHGFLVCEDFGTRGLGGDPYRATDPPDQTKGEDFFWFWRNIGRSGKTGDDLGRWGLGKTVYRAASRVGCMLGMTVRHSDGKQLLMGQAVLRIHKHDGTEYAPEGFWCSGCNETETPLPIDDEASLARFASEWKLARKGEPGLSVVVPYVADELKAESILRLAAVNFFLPIVQKRLVVEIAGDGLPGGQAEYRVDDQTIESVCKKLNWTGKARQKLNAAPPVEFAKKCLAPTTEVIPTRLLGESRIPSMSEEAFDTRTLQKLRQRFADEELVAIRVQSALPKKAGGHEIGELNVFLQRTAVNDRFESYYVREGMTITRLNSKLSMRGTRALVTVDPGPLASLLGDTEGPSHVSWDTSNDERPNRVWKTWKGRVKFFAKIVDSLVELLTPPPDKADFDLLSDFFSIEQLESPQRKRKPKSEGERTRDFDPPDPSPRWYRMQGKGGGFQICDSSQLPTPVGATLRVSVAYDMPSGNPMKHWSKFDFNFRDKASHIKFKLRGLNARATSGNVIEIKVEDEDFDLVATGFDIHRDLIVRIDEVQEEAEHADKPQEVAS</sequence>
<proteinExistence type="predicted"/>
<name>A0A517T2D7_9BACT</name>
<gene>
    <name evidence="2" type="ORF">SV7mr_50860</name>
</gene>
<feature type="region of interest" description="Disordered" evidence="1">
    <location>
        <begin position="510"/>
        <end position="535"/>
    </location>
</feature>
<dbReference type="OrthoDB" id="1395829at2"/>